<comment type="caution">
    <text evidence="1">The sequence shown here is derived from an EMBL/GenBank/DDBJ whole genome shotgun (WGS) entry which is preliminary data.</text>
</comment>
<dbReference type="Proteomes" id="UP000188605">
    <property type="component" value="Unassembled WGS sequence"/>
</dbReference>
<protein>
    <submittedName>
        <fullName evidence="1">Uncharacterized protein</fullName>
    </submittedName>
</protein>
<evidence type="ECO:0000313" key="1">
    <source>
        <dbReference type="EMBL" id="ONI40519.1"/>
    </source>
</evidence>
<organism evidence="1 2">
    <name type="scientific">Candidatus Epulonipiscium fishelsonii</name>
    <dbReference type="NCBI Taxonomy" id="77094"/>
    <lineage>
        <taxon>Bacteria</taxon>
        <taxon>Bacillati</taxon>
        <taxon>Bacillota</taxon>
        <taxon>Clostridia</taxon>
        <taxon>Lachnospirales</taxon>
        <taxon>Lachnospiraceae</taxon>
        <taxon>Candidatus Epulonipiscium</taxon>
    </lineage>
</organism>
<sequence length="516" mass="56950">MKPKYDFIVIGMSAITFLLIFVFSQISPQFATILNDTINWLCDSFGWLLNLGTLFCTFFSLYFAFSKFGKIKLGGADAKPEFKTFTWWAMALCAGMGMGIVFFPPAEIIEYMYRPASGLGLASGEYETMVWAMEQTMMHWAITLYGIYVAAGIVAAYVFHNLNQPFSITSMLYPAFGKKVYKYRSIIDGLVTFAIVGGVAGSFGYGILQIANGLQQVFGIPSNTASWIMITIVITAVYTLSSISGLKKGIQWLGDNNAKLFIAMLLFVVIFGPTVFSINFGVEATGSMFANFFKNISFTEAITPGGEKWAVWWNYLWYMDYFIFAPTTAFFLARLAKGRTLKEFVLVNMVAPGLFGMAWCWFFGGLAGHVQMTGAIDLNNVILTQGTEGVMLTLFDSLPLPMITKAVMMLTVMISFVTLANAVTSTVSKMSLKDADDSIEAPKMIQIFWGILMGGIAILFLLQGGLDGAKAIKLLVGFPIVVIVLLSVGGFLRFFINKNYKEAKEIEGIEPVKFDV</sequence>
<gene>
    <name evidence="1" type="ORF">AN396_05965</name>
</gene>
<reference evidence="1" key="1">
    <citation type="submission" date="2016-08" db="EMBL/GenBank/DDBJ databases">
        <authorList>
            <person name="Ngugi D.K."/>
            <person name="Miyake S."/>
            <person name="Stingl U."/>
        </authorList>
    </citation>
    <scope>NUCLEOTIDE SEQUENCE</scope>
    <source>
        <strain evidence="1">SCG-B11WGA-EpuloA1</strain>
    </source>
</reference>
<dbReference type="EMBL" id="LJDB01000050">
    <property type="protein sequence ID" value="ONI40519.1"/>
    <property type="molecule type" value="Genomic_DNA"/>
</dbReference>
<proteinExistence type="predicted"/>
<evidence type="ECO:0000313" key="2">
    <source>
        <dbReference type="Proteomes" id="UP000188605"/>
    </source>
</evidence>
<keyword evidence="2" id="KW-1185">Reference proteome</keyword>
<accession>A0ACC8XCK0</accession>
<name>A0ACC8XCK0_9FIRM</name>